<feature type="domain" description="Glycosyltransferase 2-like" evidence="8">
    <location>
        <begin position="17"/>
        <end position="179"/>
    </location>
</feature>
<dbReference type="InterPro" id="IPR050256">
    <property type="entry name" value="Glycosyltransferase_2"/>
</dbReference>
<organism evidence="9 10">
    <name type="scientific">Desulfomonile tiedjei (strain ATCC 49306 / DSM 6799 / DCB-1)</name>
    <dbReference type="NCBI Taxonomy" id="706587"/>
    <lineage>
        <taxon>Bacteria</taxon>
        <taxon>Pseudomonadati</taxon>
        <taxon>Thermodesulfobacteriota</taxon>
        <taxon>Desulfomonilia</taxon>
        <taxon>Desulfomonilales</taxon>
        <taxon>Desulfomonilaceae</taxon>
        <taxon>Desulfomonile</taxon>
    </lineage>
</organism>
<dbReference type="KEGG" id="dti:Desti_0224"/>
<keyword evidence="6 7" id="KW-0472">Membrane</keyword>
<evidence type="ECO:0000256" key="3">
    <source>
        <dbReference type="ARBA" id="ARBA00022679"/>
    </source>
</evidence>
<keyword evidence="5 7" id="KW-1133">Transmembrane helix</keyword>
<dbReference type="OrthoDB" id="9802649at2"/>
<dbReference type="PANTHER" id="PTHR48090:SF1">
    <property type="entry name" value="PROPHAGE BACTOPRENOL GLUCOSYL TRANSFERASE HOMOLOG"/>
    <property type="match status" value="1"/>
</dbReference>
<dbReference type="STRING" id="706587.Desti_0224"/>
<dbReference type="eggNOG" id="COG0463">
    <property type="taxonomic scope" value="Bacteria"/>
</dbReference>
<feature type="transmembrane region" description="Helical" evidence="7">
    <location>
        <begin position="275"/>
        <end position="301"/>
    </location>
</feature>
<comment type="subcellular location">
    <subcellularLocation>
        <location evidence="1">Membrane</location>
        <topology evidence="1">Multi-pass membrane protein</topology>
    </subcellularLocation>
</comment>
<evidence type="ECO:0000256" key="7">
    <source>
        <dbReference type="SAM" id="Phobius"/>
    </source>
</evidence>
<evidence type="ECO:0000313" key="10">
    <source>
        <dbReference type="Proteomes" id="UP000006055"/>
    </source>
</evidence>
<accession>I4C079</accession>
<proteinExistence type="predicted"/>
<sequence length="336" mass="37444">MSEVQSSKFQPQSPVISIVIPLYREEKNVVPLVDRIGQVMAPLGYLWEIVFALDPSPDRTREVIMDLIAQGNPIRLLTFSRRIGKPLSLIAGLDHAVGDACVIIDADLQDPPELIGEMIQKWKQGYQVVLAQRTSRKGENFLYLKAAQAFYRILEKISEVPVPRDTGDYRLLDARVVKELSTFRERHGFLRGLTAAVGFKTTVIPYEREPRYSGKTQISFAGAFDIALDGIVPFSRVPVRLLLFTGASLAVIAMVLALLWIILGVLTGFSDKWPFVALGLLITELSGIVLTGMGILGEYLVRSYEETRDRPLYIIDTLEESAGLPRKGPDNTQSKQ</sequence>
<gene>
    <name evidence="9" type="ordered locus">Desti_0224</name>
</gene>
<dbReference type="Pfam" id="PF00535">
    <property type="entry name" value="Glycos_transf_2"/>
    <property type="match status" value="1"/>
</dbReference>
<keyword evidence="10" id="KW-1185">Reference proteome</keyword>
<evidence type="ECO:0000256" key="6">
    <source>
        <dbReference type="ARBA" id="ARBA00023136"/>
    </source>
</evidence>
<dbReference type="PANTHER" id="PTHR48090">
    <property type="entry name" value="UNDECAPRENYL-PHOSPHATE 4-DEOXY-4-FORMAMIDO-L-ARABINOSE TRANSFERASE-RELATED"/>
    <property type="match status" value="1"/>
</dbReference>
<name>I4C079_DESTA</name>
<protein>
    <submittedName>
        <fullName evidence="9">Glycosyl transferase</fullName>
    </submittedName>
</protein>
<feature type="transmembrane region" description="Helical" evidence="7">
    <location>
        <begin position="241"/>
        <end position="263"/>
    </location>
</feature>
<keyword evidence="4 7" id="KW-0812">Transmembrane</keyword>
<evidence type="ECO:0000313" key="9">
    <source>
        <dbReference type="EMBL" id="AFM22970.1"/>
    </source>
</evidence>
<dbReference type="GO" id="GO:0016757">
    <property type="term" value="F:glycosyltransferase activity"/>
    <property type="evidence" value="ECO:0007669"/>
    <property type="project" value="UniProtKB-KW"/>
</dbReference>
<dbReference type="InterPro" id="IPR001173">
    <property type="entry name" value="Glyco_trans_2-like"/>
</dbReference>
<reference evidence="10" key="1">
    <citation type="submission" date="2012-06" db="EMBL/GenBank/DDBJ databases">
        <title>Complete sequence of chromosome of Desulfomonile tiedjei DSM 6799.</title>
        <authorList>
            <person name="Lucas S."/>
            <person name="Copeland A."/>
            <person name="Lapidus A."/>
            <person name="Glavina del Rio T."/>
            <person name="Dalin E."/>
            <person name="Tice H."/>
            <person name="Bruce D."/>
            <person name="Goodwin L."/>
            <person name="Pitluck S."/>
            <person name="Peters L."/>
            <person name="Ovchinnikova G."/>
            <person name="Zeytun A."/>
            <person name="Lu M."/>
            <person name="Kyrpides N."/>
            <person name="Mavromatis K."/>
            <person name="Ivanova N."/>
            <person name="Brettin T."/>
            <person name="Detter J.C."/>
            <person name="Han C."/>
            <person name="Larimer F."/>
            <person name="Land M."/>
            <person name="Hauser L."/>
            <person name="Markowitz V."/>
            <person name="Cheng J.-F."/>
            <person name="Hugenholtz P."/>
            <person name="Woyke T."/>
            <person name="Wu D."/>
            <person name="Spring S."/>
            <person name="Schroeder M."/>
            <person name="Brambilla E."/>
            <person name="Klenk H.-P."/>
            <person name="Eisen J.A."/>
        </authorList>
    </citation>
    <scope>NUCLEOTIDE SEQUENCE [LARGE SCALE GENOMIC DNA]</scope>
    <source>
        <strain evidence="10">ATCC 49306 / DSM 6799 / DCB-1</strain>
    </source>
</reference>
<dbReference type="AlphaFoldDB" id="I4C079"/>
<dbReference type="EMBL" id="CP003360">
    <property type="protein sequence ID" value="AFM22970.1"/>
    <property type="molecule type" value="Genomic_DNA"/>
</dbReference>
<dbReference type="InterPro" id="IPR029044">
    <property type="entry name" value="Nucleotide-diphossugar_trans"/>
</dbReference>
<keyword evidence="2" id="KW-0328">Glycosyltransferase</keyword>
<dbReference type="SUPFAM" id="SSF53448">
    <property type="entry name" value="Nucleotide-diphospho-sugar transferases"/>
    <property type="match status" value="1"/>
</dbReference>
<evidence type="ECO:0000259" key="8">
    <source>
        <dbReference type="Pfam" id="PF00535"/>
    </source>
</evidence>
<keyword evidence="3 9" id="KW-0808">Transferase</keyword>
<dbReference type="HOGENOM" id="CLU_033536_0_1_7"/>
<dbReference type="GO" id="GO:0005886">
    <property type="term" value="C:plasma membrane"/>
    <property type="evidence" value="ECO:0007669"/>
    <property type="project" value="TreeGrafter"/>
</dbReference>
<dbReference type="Proteomes" id="UP000006055">
    <property type="component" value="Chromosome"/>
</dbReference>
<evidence type="ECO:0000256" key="1">
    <source>
        <dbReference type="ARBA" id="ARBA00004141"/>
    </source>
</evidence>
<dbReference type="Gene3D" id="3.90.550.10">
    <property type="entry name" value="Spore Coat Polysaccharide Biosynthesis Protein SpsA, Chain A"/>
    <property type="match status" value="1"/>
</dbReference>
<evidence type="ECO:0000256" key="4">
    <source>
        <dbReference type="ARBA" id="ARBA00022692"/>
    </source>
</evidence>
<evidence type="ECO:0000256" key="2">
    <source>
        <dbReference type="ARBA" id="ARBA00022676"/>
    </source>
</evidence>
<evidence type="ECO:0000256" key="5">
    <source>
        <dbReference type="ARBA" id="ARBA00022989"/>
    </source>
</evidence>
<dbReference type="CDD" id="cd04187">
    <property type="entry name" value="DPM1_like_bac"/>
    <property type="match status" value="1"/>
</dbReference>
<dbReference type="RefSeq" id="WP_014808129.1">
    <property type="nucleotide sequence ID" value="NC_018025.1"/>
</dbReference>